<reference evidence="12 15" key="1">
    <citation type="submission" date="2021-11" db="EMBL/GenBank/DDBJ databases">
        <title>Draft genome sequence of Capnocytophaga sp. strain KC07075 isolated from cat oral cavity.</title>
        <authorList>
            <person name="Suzuki M."/>
            <person name="Imaoka K."/>
            <person name="Kimura M."/>
            <person name="Morikawa S."/>
            <person name="Maeda K."/>
        </authorList>
    </citation>
    <scope>NUCLEOTIDE SEQUENCE</scope>
    <source>
        <strain evidence="12">KC07075</strain>
        <strain evidence="13 15">KC07079</strain>
    </source>
</reference>
<comment type="catalytic activity">
    <reaction evidence="8 10">
        <text>dITP + H2O = dIMP + diphosphate + H(+)</text>
        <dbReference type="Rhea" id="RHEA:28342"/>
        <dbReference type="ChEBI" id="CHEBI:15377"/>
        <dbReference type="ChEBI" id="CHEBI:15378"/>
        <dbReference type="ChEBI" id="CHEBI:33019"/>
        <dbReference type="ChEBI" id="CHEBI:61194"/>
        <dbReference type="ChEBI" id="CHEBI:61382"/>
        <dbReference type="EC" id="3.6.1.66"/>
    </reaction>
</comment>
<dbReference type="InterPro" id="IPR029001">
    <property type="entry name" value="ITPase-like_fam"/>
</dbReference>
<feature type="binding site" evidence="10">
    <location>
        <begin position="170"/>
        <end position="173"/>
    </location>
    <ligand>
        <name>substrate</name>
    </ligand>
</feature>
<dbReference type="Gene3D" id="3.90.950.10">
    <property type="match status" value="1"/>
</dbReference>
<feature type="active site" description="Proton acceptor" evidence="10">
    <location>
        <position position="90"/>
    </location>
</feature>
<evidence type="ECO:0000313" key="13">
    <source>
        <dbReference type="EMBL" id="GJM52831.1"/>
    </source>
</evidence>
<evidence type="ECO:0000256" key="1">
    <source>
        <dbReference type="ARBA" id="ARBA00008023"/>
    </source>
</evidence>
<keyword evidence="4 10" id="KW-0547">Nucleotide-binding</keyword>
<keyword evidence="15" id="KW-1185">Reference proteome</keyword>
<dbReference type="InterPro" id="IPR020922">
    <property type="entry name" value="dITP/XTP_pyrophosphatase"/>
</dbReference>
<accession>A0AAV5AR58</accession>
<dbReference type="PANTHER" id="PTHR11067">
    <property type="entry name" value="INOSINE TRIPHOSPHATE PYROPHOSPHATASE/HAM1 PROTEIN"/>
    <property type="match status" value="1"/>
</dbReference>
<comment type="caution">
    <text evidence="10">Lacks conserved residue(s) required for the propagation of feature annotation.</text>
</comment>
<name>A0AAV5AR58_9FLAO</name>
<evidence type="ECO:0000256" key="8">
    <source>
        <dbReference type="ARBA" id="ARBA00051875"/>
    </source>
</evidence>
<comment type="catalytic activity">
    <reaction evidence="9 10">
        <text>XTP + H2O = XMP + diphosphate + H(+)</text>
        <dbReference type="Rhea" id="RHEA:28610"/>
        <dbReference type="ChEBI" id="CHEBI:15377"/>
        <dbReference type="ChEBI" id="CHEBI:15378"/>
        <dbReference type="ChEBI" id="CHEBI:33019"/>
        <dbReference type="ChEBI" id="CHEBI:57464"/>
        <dbReference type="ChEBI" id="CHEBI:61314"/>
        <dbReference type="EC" id="3.6.1.66"/>
    </reaction>
</comment>
<evidence type="ECO:0000256" key="9">
    <source>
        <dbReference type="ARBA" id="ARBA00052017"/>
    </source>
</evidence>
<dbReference type="AlphaFoldDB" id="A0AAV5AR58"/>
<dbReference type="EC" id="3.6.1.66" evidence="10"/>
<evidence type="ECO:0000313" key="12">
    <source>
        <dbReference type="EMBL" id="GJM49766.1"/>
    </source>
</evidence>
<comment type="similarity">
    <text evidence="1 10 11">Belongs to the HAM1 NTPase family.</text>
</comment>
<dbReference type="EMBL" id="BQKA01000012">
    <property type="protein sequence ID" value="GJM49766.1"/>
    <property type="molecule type" value="Genomic_DNA"/>
</dbReference>
<dbReference type="InterPro" id="IPR002637">
    <property type="entry name" value="RdgB/HAM1"/>
</dbReference>
<evidence type="ECO:0000313" key="14">
    <source>
        <dbReference type="Proteomes" id="UP001207736"/>
    </source>
</evidence>
<comment type="caution">
    <text evidence="12">The sequence shown here is derived from an EMBL/GenBank/DDBJ whole genome shotgun (WGS) entry which is preliminary data.</text>
</comment>
<gene>
    <name evidence="12" type="ORF">RCZ15_07410</name>
    <name evidence="13" type="ORF">RCZ16_11480</name>
</gene>
<dbReference type="HAMAP" id="MF_01405">
    <property type="entry name" value="Non_canon_purine_NTPase"/>
    <property type="match status" value="1"/>
</dbReference>
<dbReference type="SUPFAM" id="SSF52972">
    <property type="entry name" value="ITPase-like"/>
    <property type="match status" value="1"/>
</dbReference>
<keyword evidence="7 10" id="KW-0546">Nucleotide metabolism</keyword>
<feature type="binding site" evidence="10">
    <location>
        <position position="91"/>
    </location>
    <ligand>
        <name>substrate</name>
    </ligand>
</feature>
<dbReference type="EMBL" id="BQKB01000018">
    <property type="protein sequence ID" value="GJM52831.1"/>
    <property type="molecule type" value="Genomic_DNA"/>
</dbReference>
<protein>
    <recommendedName>
        <fullName evidence="10">dITP/XTP pyrophosphatase</fullName>
        <ecNumber evidence="10">3.6.1.66</ecNumber>
    </recommendedName>
    <alternativeName>
        <fullName evidence="10">Non-canonical purine NTP pyrophosphatase</fullName>
    </alternativeName>
    <alternativeName>
        <fullName evidence="10">Non-standard purine NTP pyrophosphatase</fullName>
    </alternativeName>
    <alternativeName>
        <fullName evidence="10">Nucleoside-triphosphate diphosphatase</fullName>
    </alternativeName>
    <alternativeName>
        <fullName evidence="10">Nucleoside-triphosphate pyrophosphatase</fullName>
        <shortName evidence="10">NTPase</shortName>
    </alternativeName>
</protein>
<proteinExistence type="inferred from homology"/>
<evidence type="ECO:0000256" key="6">
    <source>
        <dbReference type="ARBA" id="ARBA00022842"/>
    </source>
</evidence>
<evidence type="ECO:0000256" key="11">
    <source>
        <dbReference type="RuleBase" id="RU003781"/>
    </source>
</evidence>
<evidence type="ECO:0000256" key="7">
    <source>
        <dbReference type="ARBA" id="ARBA00023080"/>
    </source>
</evidence>
<evidence type="ECO:0000256" key="2">
    <source>
        <dbReference type="ARBA" id="ARBA00011738"/>
    </source>
</evidence>
<feature type="binding site" evidence="10">
    <location>
        <position position="90"/>
    </location>
    <ligand>
        <name>Mg(2+)</name>
        <dbReference type="ChEBI" id="CHEBI:18420"/>
    </ligand>
</feature>
<dbReference type="Proteomes" id="UP001207736">
    <property type="component" value="Unassembled WGS sequence"/>
</dbReference>
<keyword evidence="3 10" id="KW-0479">Metal-binding</keyword>
<dbReference type="Proteomes" id="UP001208692">
    <property type="component" value="Unassembled WGS sequence"/>
</dbReference>
<dbReference type="NCBIfam" id="TIGR00042">
    <property type="entry name" value="RdgB/HAM1 family non-canonical purine NTP pyrophosphatase"/>
    <property type="match status" value="1"/>
</dbReference>
<evidence type="ECO:0000313" key="15">
    <source>
        <dbReference type="Proteomes" id="UP001208692"/>
    </source>
</evidence>
<sequence length="213" mass="24254">MLEVLLYGALLFYNKNKSLHTMKKLVFATNNPHKIKEVQAMLPQDIQLVSLEAIGCQEEIPETADTIEDNAILKAKYIKDNYGYDVFADDTGLEIEALNNEPGVRSARYAGEHKNSLENMQLVLQKMKKQTNRKARFKTIFALYIGKKLHLFEGIVQGFISQNPKGENGFGYDPIFIPNGYEQTFAEISCQEKNTISHRAKATQQLVTFLKQF</sequence>
<dbReference type="NCBIfam" id="NF011398">
    <property type="entry name" value="PRK14823.1"/>
    <property type="match status" value="1"/>
</dbReference>
<dbReference type="GO" id="GO:0036220">
    <property type="term" value="F:ITP diphosphatase activity"/>
    <property type="evidence" value="ECO:0007669"/>
    <property type="project" value="UniProtKB-UniRule"/>
</dbReference>
<dbReference type="GO" id="GO:0036222">
    <property type="term" value="F:XTP diphosphatase activity"/>
    <property type="evidence" value="ECO:0007669"/>
    <property type="project" value="UniProtKB-UniRule"/>
</dbReference>
<comment type="function">
    <text evidence="10">Pyrophosphatase that catalyzes the hydrolysis of nucleoside triphosphates to their monophosphate derivatives, with a high preference for the non-canonical purine nucleotides XTP (xanthosine triphosphate), dITP (deoxyinosine triphosphate) and ITP. Seems to function as a house-cleaning enzyme that removes non-canonical purine nucleotides from the nucleotide pool, thus preventing their incorporation into DNA/RNA and avoiding chromosomal lesions.</text>
</comment>
<dbReference type="GO" id="GO:0009146">
    <property type="term" value="P:purine nucleoside triphosphate catabolic process"/>
    <property type="evidence" value="ECO:0007669"/>
    <property type="project" value="UniProtKB-UniRule"/>
</dbReference>
<organism evidence="12 14">
    <name type="scientific">Capnocytophaga catalasegens</name>
    <dbReference type="NCBI Taxonomy" id="1004260"/>
    <lineage>
        <taxon>Bacteria</taxon>
        <taxon>Pseudomonadati</taxon>
        <taxon>Bacteroidota</taxon>
        <taxon>Flavobacteriia</taxon>
        <taxon>Flavobacteriales</taxon>
        <taxon>Flavobacteriaceae</taxon>
        <taxon>Capnocytophaga</taxon>
    </lineage>
</organism>
<evidence type="ECO:0000256" key="10">
    <source>
        <dbReference type="HAMAP-Rule" id="MF_01405"/>
    </source>
</evidence>
<comment type="catalytic activity">
    <reaction evidence="10">
        <text>ITP + H2O = IMP + diphosphate + H(+)</text>
        <dbReference type="Rhea" id="RHEA:29399"/>
        <dbReference type="ChEBI" id="CHEBI:15377"/>
        <dbReference type="ChEBI" id="CHEBI:15378"/>
        <dbReference type="ChEBI" id="CHEBI:33019"/>
        <dbReference type="ChEBI" id="CHEBI:58053"/>
        <dbReference type="ChEBI" id="CHEBI:61402"/>
        <dbReference type="EC" id="3.6.1.66"/>
    </reaction>
</comment>
<feature type="binding site" evidence="10">
    <location>
        <begin position="198"/>
        <end position="199"/>
    </location>
    <ligand>
        <name>substrate</name>
    </ligand>
</feature>
<dbReference type="Pfam" id="PF01725">
    <property type="entry name" value="Ham1p_like"/>
    <property type="match status" value="1"/>
</dbReference>
<dbReference type="GO" id="GO:0005829">
    <property type="term" value="C:cytosol"/>
    <property type="evidence" value="ECO:0007669"/>
    <property type="project" value="TreeGrafter"/>
</dbReference>
<feature type="binding site" evidence="10">
    <location>
        <begin position="29"/>
        <end position="34"/>
    </location>
    <ligand>
        <name>substrate</name>
    </ligand>
</feature>
<dbReference type="GO" id="GO:0017111">
    <property type="term" value="F:ribonucleoside triphosphate phosphatase activity"/>
    <property type="evidence" value="ECO:0007669"/>
    <property type="project" value="InterPro"/>
</dbReference>
<keyword evidence="6 10" id="KW-0460">Magnesium</keyword>
<keyword evidence="5 10" id="KW-0378">Hydrolase</keyword>
<dbReference type="CDD" id="cd00515">
    <property type="entry name" value="HAM1"/>
    <property type="match status" value="1"/>
</dbReference>
<dbReference type="GO" id="GO:0046872">
    <property type="term" value="F:metal ion binding"/>
    <property type="evidence" value="ECO:0007669"/>
    <property type="project" value="UniProtKB-KW"/>
</dbReference>
<dbReference type="GO" id="GO:0000166">
    <property type="term" value="F:nucleotide binding"/>
    <property type="evidence" value="ECO:0007669"/>
    <property type="project" value="UniProtKB-KW"/>
</dbReference>
<feature type="binding site" evidence="10">
    <location>
        <position position="193"/>
    </location>
    <ligand>
        <name>substrate</name>
    </ligand>
</feature>
<dbReference type="GO" id="GO:0009117">
    <property type="term" value="P:nucleotide metabolic process"/>
    <property type="evidence" value="ECO:0007669"/>
    <property type="project" value="UniProtKB-KW"/>
</dbReference>
<dbReference type="PANTHER" id="PTHR11067:SF9">
    <property type="entry name" value="INOSINE TRIPHOSPHATE PYROPHOSPHATASE"/>
    <property type="match status" value="1"/>
</dbReference>
<evidence type="ECO:0000256" key="4">
    <source>
        <dbReference type="ARBA" id="ARBA00022741"/>
    </source>
</evidence>
<evidence type="ECO:0000256" key="5">
    <source>
        <dbReference type="ARBA" id="ARBA00022801"/>
    </source>
</evidence>
<comment type="cofactor">
    <cofactor evidence="10">
        <name>Mg(2+)</name>
        <dbReference type="ChEBI" id="CHEBI:18420"/>
    </cofactor>
    <text evidence="10">Binds 1 Mg(2+) ion per subunit.</text>
</comment>
<dbReference type="GO" id="GO:0035870">
    <property type="term" value="F:dITP diphosphatase activity"/>
    <property type="evidence" value="ECO:0007669"/>
    <property type="project" value="UniProtKB-UniRule"/>
</dbReference>
<comment type="subunit">
    <text evidence="2 10">Homodimer.</text>
</comment>
<evidence type="ECO:0000256" key="3">
    <source>
        <dbReference type="ARBA" id="ARBA00022723"/>
    </source>
</evidence>
<dbReference type="FunFam" id="3.90.950.10:FF:000001">
    <property type="entry name" value="dITP/XTP pyrophosphatase"/>
    <property type="match status" value="1"/>
</dbReference>